<comment type="catalytic activity">
    <reaction evidence="9 10">
        <text>N(6)-[(R)-lipoyl]-L-lysyl-[protein] + pyruvate + H(+) = N(6)-[(R)-S(8)-acetyldihydrolipoyl]-L-lysyl-[protein] + CO2</text>
        <dbReference type="Rhea" id="RHEA:19189"/>
        <dbReference type="Rhea" id="RHEA-COMP:10474"/>
        <dbReference type="Rhea" id="RHEA-COMP:10478"/>
        <dbReference type="ChEBI" id="CHEBI:15361"/>
        <dbReference type="ChEBI" id="CHEBI:15378"/>
        <dbReference type="ChEBI" id="CHEBI:16526"/>
        <dbReference type="ChEBI" id="CHEBI:83099"/>
        <dbReference type="ChEBI" id="CHEBI:83111"/>
        <dbReference type="EC" id="1.2.4.1"/>
    </reaction>
</comment>
<evidence type="ECO:0000256" key="9">
    <source>
        <dbReference type="ARBA" id="ARBA00051231"/>
    </source>
</evidence>
<evidence type="ECO:0000256" key="3">
    <source>
        <dbReference type="ARBA" id="ARBA00012281"/>
    </source>
</evidence>
<evidence type="ECO:0000256" key="4">
    <source>
        <dbReference type="ARBA" id="ARBA00014159"/>
    </source>
</evidence>
<feature type="domain" description="Dehydrogenase E1 component" evidence="11">
    <location>
        <begin position="39"/>
        <end position="324"/>
    </location>
</feature>
<evidence type="ECO:0000256" key="10">
    <source>
        <dbReference type="RuleBase" id="RU366007"/>
    </source>
</evidence>
<dbReference type="InterPro" id="IPR017596">
    <property type="entry name" value="PdhA/BkdA"/>
</dbReference>
<evidence type="ECO:0000259" key="11">
    <source>
        <dbReference type="Pfam" id="PF00676"/>
    </source>
</evidence>
<evidence type="ECO:0000256" key="7">
    <source>
        <dbReference type="ARBA" id="ARBA00023317"/>
    </source>
</evidence>
<dbReference type="EMBL" id="JAGIKZ010000018">
    <property type="protein sequence ID" value="MBP2242325.1"/>
    <property type="molecule type" value="Genomic_DNA"/>
</dbReference>
<gene>
    <name evidence="12" type="ORF">J2Z40_002899</name>
</gene>
<dbReference type="EC" id="1.2.4.1" evidence="3 10"/>
<keyword evidence="5 10" id="KW-0560">Oxidoreductase</keyword>
<keyword evidence="13" id="KW-1185">Reference proteome</keyword>
<evidence type="ECO:0000313" key="12">
    <source>
        <dbReference type="EMBL" id="MBP2242325.1"/>
    </source>
</evidence>
<evidence type="ECO:0000256" key="5">
    <source>
        <dbReference type="ARBA" id="ARBA00023002"/>
    </source>
</evidence>
<dbReference type="Proteomes" id="UP001519293">
    <property type="component" value="Unassembled WGS sequence"/>
</dbReference>
<dbReference type="GO" id="GO:0004739">
    <property type="term" value="F:pyruvate dehydrogenase (acetyl-transferring) activity"/>
    <property type="evidence" value="ECO:0007669"/>
    <property type="project" value="UniProtKB-EC"/>
</dbReference>
<dbReference type="InterPro" id="IPR050771">
    <property type="entry name" value="Alpha-ketoacid_DH_E1_comp"/>
</dbReference>
<accession>A0ABS4RIZ2</accession>
<dbReference type="CDD" id="cd02000">
    <property type="entry name" value="TPP_E1_PDC_ADC_BCADC"/>
    <property type="match status" value="1"/>
</dbReference>
<dbReference type="Gene3D" id="3.40.50.970">
    <property type="match status" value="1"/>
</dbReference>
<keyword evidence="7 10" id="KW-0670">Pyruvate</keyword>
<dbReference type="PANTHER" id="PTHR43380">
    <property type="entry name" value="2-OXOISOVALERATE DEHYDROGENASE SUBUNIT ALPHA, MITOCHONDRIAL"/>
    <property type="match status" value="1"/>
</dbReference>
<evidence type="ECO:0000256" key="8">
    <source>
        <dbReference type="ARBA" id="ARBA00025211"/>
    </source>
</evidence>
<evidence type="ECO:0000313" key="13">
    <source>
        <dbReference type="Proteomes" id="UP001519293"/>
    </source>
</evidence>
<dbReference type="InterPro" id="IPR029061">
    <property type="entry name" value="THDP-binding"/>
</dbReference>
<evidence type="ECO:0000256" key="2">
    <source>
        <dbReference type="ARBA" id="ARBA00011870"/>
    </source>
</evidence>
<dbReference type="Pfam" id="PF00676">
    <property type="entry name" value="E1_dh"/>
    <property type="match status" value="1"/>
</dbReference>
<dbReference type="NCBIfam" id="TIGR03181">
    <property type="entry name" value="PDH_E1_alph_x"/>
    <property type="match status" value="1"/>
</dbReference>
<keyword evidence="6 10" id="KW-0786">Thiamine pyrophosphate</keyword>
<dbReference type="InterPro" id="IPR001017">
    <property type="entry name" value="DH_E1"/>
</dbReference>
<dbReference type="SUPFAM" id="SSF52518">
    <property type="entry name" value="Thiamin diphosphate-binding fold (THDP-binding)"/>
    <property type="match status" value="1"/>
</dbReference>
<protein>
    <recommendedName>
        <fullName evidence="4 10">Pyruvate dehydrogenase E1 component subunit alpha</fullName>
        <ecNumber evidence="3 10">1.2.4.1</ecNumber>
    </recommendedName>
</protein>
<organism evidence="12 13">
    <name type="scientific">Cytobacillus eiseniae</name>
    <dbReference type="NCBI Taxonomy" id="762947"/>
    <lineage>
        <taxon>Bacteria</taxon>
        <taxon>Bacillati</taxon>
        <taxon>Bacillota</taxon>
        <taxon>Bacilli</taxon>
        <taxon>Bacillales</taxon>
        <taxon>Bacillaceae</taxon>
        <taxon>Cytobacillus</taxon>
    </lineage>
</organism>
<comment type="cofactor">
    <cofactor evidence="1 10">
        <name>thiamine diphosphate</name>
        <dbReference type="ChEBI" id="CHEBI:58937"/>
    </cofactor>
</comment>
<comment type="caution">
    <text evidence="12">The sequence shown here is derived from an EMBL/GenBank/DDBJ whole genome shotgun (WGS) entry which is preliminary data.</text>
</comment>
<evidence type="ECO:0000256" key="6">
    <source>
        <dbReference type="ARBA" id="ARBA00023052"/>
    </source>
</evidence>
<evidence type="ECO:0000256" key="1">
    <source>
        <dbReference type="ARBA" id="ARBA00001964"/>
    </source>
</evidence>
<reference evidence="12 13" key="1">
    <citation type="submission" date="2021-03" db="EMBL/GenBank/DDBJ databases">
        <title>Genomic Encyclopedia of Type Strains, Phase IV (KMG-IV): sequencing the most valuable type-strain genomes for metagenomic binning, comparative biology and taxonomic classification.</title>
        <authorList>
            <person name="Goeker M."/>
        </authorList>
    </citation>
    <scope>NUCLEOTIDE SEQUENCE [LARGE SCALE GENOMIC DNA]</scope>
    <source>
        <strain evidence="12 13">DSM 26675</strain>
    </source>
</reference>
<comment type="subunit">
    <text evidence="2 10">Heterodimer of an alpha and a beta chain.</text>
</comment>
<dbReference type="PANTHER" id="PTHR43380:SF1">
    <property type="entry name" value="2-OXOISOVALERATE DEHYDROGENASE SUBUNIT ALPHA, MITOCHONDRIAL"/>
    <property type="match status" value="1"/>
</dbReference>
<proteinExistence type="predicted"/>
<comment type="function">
    <text evidence="8 10">The pyruvate dehydrogenase complex catalyzes the overall conversion of pyruvate to acetyl-CoA and CO(2). It contains multiple copies of three enzymatic components: pyruvate dehydrogenase (E1), dihydrolipoamide acetyltransferase (E2) and lipoamide dehydrogenase (E3).</text>
</comment>
<sequence length="356" mass="40171">MINQFPIQQIMDANGKVVSPEYEERINENLVKDFYKQLVRIRLFDRKAISLQRQGRIGTYAPFEGQEASQVGSALALEPSDWMFPTYREHGAAFVFGHSLRNILLFWNGRNEGCIPPIGKKIFPPGIPIATQIPHAAGAALAEKMKGTSHAAIAYFGDGATSEGDFHEGLNFASVCKAPVVFFNQNNQYAISVPIEKQMNTKTIAQKAIAYDIPGIRVDGNDVFIVYFETLKALERARDGEGPTLIEAVTWRYGAHTTADDPSKYRNQSDSNSRRLETDPILRLEKWMKNEGIFKEEWVREIEEEASKEIEEAVADMEAFPPANPADIFDHVFAEPTWQIKEQKEEYLRLIGGVRN</sequence>
<dbReference type="RefSeq" id="WP_066394003.1">
    <property type="nucleotide sequence ID" value="NZ_JAGIKZ010000018.1"/>
</dbReference>
<name>A0ABS4RIZ2_9BACI</name>